<evidence type="ECO:0000313" key="7">
    <source>
        <dbReference type="EMBL" id="MDQ8193718.1"/>
    </source>
</evidence>
<accession>A0ABU1AJC7</accession>
<dbReference type="SMART" id="SM00382">
    <property type="entry name" value="AAA"/>
    <property type="match status" value="1"/>
</dbReference>
<keyword evidence="8" id="KW-1185">Reference proteome</keyword>
<dbReference type="GO" id="GO:0005524">
    <property type="term" value="F:ATP binding"/>
    <property type="evidence" value="ECO:0007669"/>
    <property type="project" value="UniProtKB-KW"/>
</dbReference>
<evidence type="ECO:0000256" key="4">
    <source>
        <dbReference type="ARBA" id="ARBA00022967"/>
    </source>
</evidence>
<comment type="caution">
    <text evidence="7">The sequence shown here is derived from an EMBL/GenBank/DDBJ whole genome shotgun (WGS) entry which is preliminary data.</text>
</comment>
<proteinExistence type="predicted"/>
<evidence type="ECO:0000256" key="5">
    <source>
        <dbReference type="ARBA" id="ARBA00037066"/>
    </source>
</evidence>
<feature type="domain" description="ABC transporter" evidence="6">
    <location>
        <begin position="2"/>
        <end position="245"/>
    </location>
</feature>
<dbReference type="InterPro" id="IPR027417">
    <property type="entry name" value="P-loop_NTPase"/>
</dbReference>
<dbReference type="PROSITE" id="PS50893">
    <property type="entry name" value="ABC_TRANSPORTER_2"/>
    <property type="match status" value="1"/>
</dbReference>
<keyword evidence="3 7" id="KW-0067">ATP-binding</keyword>
<dbReference type="Pfam" id="PF00005">
    <property type="entry name" value="ABC_tran"/>
    <property type="match status" value="1"/>
</dbReference>
<evidence type="ECO:0000256" key="1">
    <source>
        <dbReference type="ARBA" id="ARBA00022448"/>
    </source>
</evidence>
<dbReference type="SUPFAM" id="SSF52540">
    <property type="entry name" value="P-loop containing nucleoside triphosphate hydrolases"/>
    <property type="match status" value="1"/>
</dbReference>
<evidence type="ECO:0000256" key="3">
    <source>
        <dbReference type="ARBA" id="ARBA00022840"/>
    </source>
</evidence>
<protein>
    <submittedName>
        <fullName evidence="7">Heme ABC transporter ATP-binding protein</fullName>
    </submittedName>
</protein>
<evidence type="ECO:0000259" key="6">
    <source>
        <dbReference type="PROSITE" id="PS50893"/>
    </source>
</evidence>
<dbReference type="PANTHER" id="PTHR42794:SF1">
    <property type="entry name" value="HEMIN IMPORT ATP-BINDING PROTEIN HMUV"/>
    <property type="match status" value="1"/>
</dbReference>
<dbReference type="PANTHER" id="PTHR42794">
    <property type="entry name" value="HEMIN IMPORT ATP-BINDING PROTEIN HMUV"/>
    <property type="match status" value="1"/>
</dbReference>
<keyword evidence="4" id="KW-1278">Translocase</keyword>
<name>A0ABU1AJC7_9BACT</name>
<gene>
    <name evidence="7" type="ORF">QEH59_04745</name>
</gene>
<comment type="function">
    <text evidence="5">Part of the ABC transporter complex HmuTUV involved in hemin import. Responsible for energy coupling to the transport system.</text>
</comment>
<dbReference type="Proteomes" id="UP001243717">
    <property type="component" value="Unassembled WGS sequence"/>
</dbReference>
<dbReference type="NCBIfam" id="NF010068">
    <property type="entry name" value="PRK13548.1"/>
    <property type="match status" value="1"/>
</dbReference>
<reference evidence="7 8" key="1">
    <citation type="submission" date="2023-04" db="EMBL/GenBank/DDBJ databases">
        <title>A novel bacteria isolated from coastal sediment.</title>
        <authorList>
            <person name="Liu X.-J."/>
            <person name="Du Z.-J."/>
        </authorList>
    </citation>
    <scope>NUCLEOTIDE SEQUENCE [LARGE SCALE GENOMIC DNA]</scope>
    <source>
        <strain evidence="7 8">SDUM461004</strain>
    </source>
</reference>
<organism evidence="7 8">
    <name type="scientific">Thalassobacterium sedimentorum</name>
    <dbReference type="NCBI Taxonomy" id="3041258"/>
    <lineage>
        <taxon>Bacteria</taxon>
        <taxon>Pseudomonadati</taxon>
        <taxon>Verrucomicrobiota</taxon>
        <taxon>Opitutia</taxon>
        <taxon>Puniceicoccales</taxon>
        <taxon>Coraliomargaritaceae</taxon>
        <taxon>Thalassobacterium</taxon>
    </lineage>
</organism>
<evidence type="ECO:0000313" key="8">
    <source>
        <dbReference type="Proteomes" id="UP001243717"/>
    </source>
</evidence>
<dbReference type="CDD" id="cd03214">
    <property type="entry name" value="ABC_Iron-Siderophores_B12_Hemin"/>
    <property type="match status" value="1"/>
</dbReference>
<dbReference type="Gene3D" id="3.40.50.300">
    <property type="entry name" value="P-loop containing nucleotide triphosphate hydrolases"/>
    <property type="match status" value="1"/>
</dbReference>
<dbReference type="InterPro" id="IPR003593">
    <property type="entry name" value="AAA+_ATPase"/>
</dbReference>
<keyword evidence="2" id="KW-0547">Nucleotide-binding</keyword>
<dbReference type="RefSeq" id="WP_308984201.1">
    <property type="nucleotide sequence ID" value="NZ_JARXIC010000005.1"/>
</dbReference>
<dbReference type="InterPro" id="IPR003439">
    <property type="entry name" value="ABC_transporter-like_ATP-bd"/>
</dbReference>
<dbReference type="EMBL" id="JARXIC010000005">
    <property type="protein sequence ID" value="MDQ8193718.1"/>
    <property type="molecule type" value="Genomic_DNA"/>
</dbReference>
<sequence>MLRCDNITVKRGTRAVLRQLHFDLQAAELIAVIGPNGSGKSTLLKALTGELALARGTVELNGQSLATQMQRPQDIARWRAVLPQQSELAFNFPVIDVVMMGRSPHLAQVEQARNLEICEAALEQVDCLALKDRRYQHLSGGERQRVHLARVLAQLHEGLNSDGPALLFLDEPTANLDLKHQIQILHLARQCADRGAAVFLVLHDLQQARAYADRVLMLKAGRSVAFGKAASVLSAKRIERVFDIPVEWVHHDGDALLKIKNPNSNTTNTTT</sequence>
<evidence type="ECO:0000256" key="2">
    <source>
        <dbReference type="ARBA" id="ARBA00022741"/>
    </source>
</evidence>
<keyword evidence="1" id="KW-0813">Transport</keyword>